<sequence>MPRLTFISIILTFFIPLNFANAQAGIAYYLDVENPTAFVQALETLNNSPDAQSDNITVALAISVANGQSSATHVVNVIGDSLSDIDALRRTQATSQAFSDFITVNRGNVTNAAELMFNSMGVQNGKESLITSPNPYTWYIHLLVSDIPAYMEALEDLMDANSDRDVSMHAYQVMGTGRGGANLTVVNRANSLEDLLSTTNEYDEFIEKTIDIRTPVSNGIYQTLGVWSQ</sequence>
<evidence type="ECO:0000313" key="1">
    <source>
        <dbReference type="EMBL" id="SVC70112.1"/>
    </source>
</evidence>
<dbReference type="AlphaFoldDB" id="A0A382PDU5"/>
<accession>A0A382PDU5</accession>
<gene>
    <name evidence="1" type="ORF">METZ01_LOCUS322966</name>
</gene>
<dbReference type="EMBL" id="UINC01105855">
    <property type="protein sequence ID" value="SVC70112.1"/>
    <property type="molecule type" value="Genomic_DNA"/>
</dbReference>
<name>A0A382PDU5_9ZZZZ</name>
<proteinExistence type="predicted"/>
<protein>
    <submittedName>
        <fullName evidence="1">Uncharacterized protein</fullName>
    </submittedName>
</protein>
<reference evidence="1" key="1">
    <citation type="submission" date="2018-05" db="EMBL/GenBank/DDBJ databases">
        <authorList>
            <person name="Lanie J.A."/>
            <person name="Ng W.-L."/>
            <person name="Kazmierczak K.M."/>
            <person name="Andrzejewski T.M."/>
            <person name="Davidsen T.M."/>
            <person name="Wayne K.J."/>
            <person name="Tettelin H."/>
            <person name="Glass J.I."/>
            <person name="Rusch D."/>
            <person name="Podicherti R."/>
            <person name="Tsui H.-C.T."/>
            <person name="Winkler M.E."/>
        </authorList>
    </citation>
    <scope>NUCLEOTIDE SEQUENCE</scope>
</reference>
<organism evidence="1">
    <name type="scientific">marine metagenome</name>
    <dbReference type="NCBI Taxonomy" id="408172"/>
    <lineage>
        <taxon>unclassified sequences</taxon>
        <taxon>metagenomes</taxon>
        <taxon>ecological metagenomes</taxon>
    </lineage>
</organism>